<dbReference type="Pfam" id="PF21526">
    <property type="entry name" value="PGRS"/>
    <property type="match status" value="1"/>
</dbReference>
<evidence type="ECO:0000313" key="2">
    <source>
        <dbReference type="EMBL" id="ORW70179.1"/>
    </source>
</evidence>
<evidence type="ECO:0000256" key="1">
    <source>
        <dbReference type="SAM" id="MobiDB-lite"/>
    </source>
</evidence>
<keyword evidence="3" id="KW-1185">Reference proteome</keyword>
<comment type="caution">
    <text evidence="2">The sequence shown here is derived from an EMBL/GenBank/DDBJ whole genome shotgun (WGS) entry which is preliminary data.</text>
</comment>
<accession>A0AAJ3NP32</accession>
<reference evidence="2 3" key="1">
    <citation type="submission" date="2016-01" db="EMBL/GenBank/DDBJ databases">
        <title>The new phylogeny of the genus Mycobacterium.</title>
        <authorList>
            <person name="Tarcisio F."/>
            <person name="Conor M."/>
            <person name="Antonella G."/>
            <person name="Elisabetta G."/>
            <person name="Giulia F.S."/>
            <person name="Sara T."/>
            <person name="Anna F."/>
            <person name="Clotilde B."/>
            <person name="Roberto B."/>
            <person name="Veronica D.S."/>
            <person name="Fabio R."/>
            <person name="Monica P."/>
            <person name="Olivier J."/>
            <person name="Enrico T."/>
            <person name="Nicola S."/>
        </authorList>
    </citation>
    <scope>NUCLEOTIDE SEQUENCE [LARGE SCALE GENOMIC DNA]</scope>
    <source>
        <strain evidence="2 3">DSM 44616</strain>
    </source>
</reference>
<feature type="region of interest" description="Disordered" evidence="1">
    <location>
        <begin position="1"/>
        <end position="40"/>
    </location>
</feature>
<protein>
    <submittedName>
        <fullName evidence="2">Uncharacterized protein</fullName>
    </submittedName>
</protein>
<name>A0AAJ3NP32_9MYCO</name>
<dbReference type="AlphaFoldDB" id="A0AAJ3NP32"/>
<proteinExistence type="predicted"/>
<dbReference type="Proteomes" id="UP000193387">
    <property type="component" value="Unassembled WGS sequence"/>
</dbReference>
<sequence length="74" mass="6806">MVATRRVRGGFRPARCGFTGVTNAQGTGTPGQAGGILWGNGGNGANGGSSGGVAGGAGGTGGVLFGNHGTTGMG</sequence>
<feature type="compositionally biased region" description="Gly residues" evidence="1">
    <location>
        <begin position="28"/>
        <end position="40"/>
    </location>
</feature>
<gene>
    <name evidence="2" type="ORF">AWC23_18585</name>
</gene>
<dbReference type="EMBL" id="LQPR01000041">
    <property type="protein sequence ID" value="ORW70179.1"/>
    <property type="molecule type" value="Genomic_DNA"/>
</dbReference>
<dbReference type="InterPro" id="IPR048996">
    <property type="entry name" value="PGRS_rpt"/>
</dbReference>
<evidence type="ECO:0000313" key="3">
    <source>
        <dbReference type="Proteomes" id="UP000193387"/>
    </source>
</evidence>
<organism evidence="2 3">
    <name type="scientific">Mycobacterium saskatchewanense</name>
    <dbReference type="NCBI Taxonomy" id="220927"/>
    <lineage>
        <taxon>Bacteria</taxon>
        <taxon>Bacillati</taxon>
        <taxon>Actinomycetota</taxon>
        <taxon>Actinomycetes</taxon>
        <taxon>Mycobacteriales</taxon>
        <taxon>Mycobacteriaceae</taxon>
        <taxon>Mycobacterium</taxon>
        <taxon>Mycobacterium simiae complex</taxon>
    </lineage>
</organism>